<evidence type="ECO:0000259" key="7">
    <source>
        <dbReference type="PROSITE" id="PS50850"/>
    </source>
</evidence>
<feature type="transmembrane region" description="Helical" evidence="6">
    <location>
        <begin position="270"/>
        <end position="296"/>
    </location>
</feature>
<protein>
    <submittedName>
        <fullName evidence="8">MFS transporter</fullName>
    </submittedName>
</protein>
<evidence type="ECO:0000313" key="8">
    <source>
        <dbReference type="EMBL" id="RDU96166.1"/>
    </source>
</evidence>
<organism evidence="8 9">
    <name type="scientific">Trinickia dinghuensis</name>
    <dbReference type="NCBI Taxonomy" id="2291023"/>
    <lineage>
        <taxon>Bacteria</taxon>
        <taxon>Pseudomonadati</taxon>
        <taxon>Pseudomonadota</taxon>
        <taxon>Betaproteobacteria</taxon>
        <taxon>Burkholderiales</taxon>
        <taxon>Burkholderiaceae</taxon>
        <taxon>Trinickia</taxon>
    </lineage>
</organism>
<feature type="transmembrane region" description="Helical" evidence="6">
    <location>
        <begin position="333"/>
        <end position="351"/>
    </location>
</feature>
<evidence type="ECO:0000256" key="5">
    <source>
        <dbReference type="SAM" id="MobiDB-lite"/>
    </source>
</evidence>
<dbReference type="EMBL" id="QRGA01000015">
    <property type="protein sequence ID" value="RDU96166.1"/>
    <property type="molecule type" value="Genomic_DNA"/>
</dbReference>
<dbReference type="InterPro" id="IPR036259">
    <property type="entry name" value="MFS_trans_sf"/>
</dbReference>
<dbReference type="GO" id="GO:0016020">
    <property type="term" value="C:membrane"/>
    <property type="evidence" value="ECO:0007669"/>
    <property type="project" value="UniProtKB-SubCell"/>
</dbReference>
<proteinExistence type="predicted"/>
<reference evidence="8 9" key="1">
    <citation type="submission" date="2018-08" db="EMBL/GenBank/DDBJ databases">
        <title>Paraburkholderia sp. DHOM06 isolated from forest soil.</title>
        <authorList>
            <person name="Gao Z.-H."/>
            <person name="Qiu L.-H."/>
        </authorList>
    </citation>
    <scope>NUCLEOTIDE SEQUENCE [LARGE SCALE GENOMIC DNA]</scope>
    <source>
        <strain evidence="8 9">DHOM06</strain>
    </source>
</reference>
<dbReference type="GO" id="GO:0022857">
    <property type="term" value="F:transmembrane transporter activity"/>
    <property type="evidence" value="ECO:0007669"/>
    <property type="project" value="InterPro"/>
</dbReference>
<accession>A0A3D8JU30</accession>
<feature type="transmembrane region" description="Helical" evidence="6">
    <location>
        <begin position="201"/>
        <end position="221"/>
    </location>
</feature>
<dbReference type="PANTHER" id="PTHR42718:SF49">
    <property type="entry name" value="EXPORT PROTEIN"/>
    <property type="match status" value="1"/>
</dbReference>
<feature type="transmembrane region" description="Helical" evidence="6">
    <location>
        <begin position="308"/>
        <end position="326"/>
    </location>
</feature>
<dbReference type="CDD" id="cd17321">
    <property type="entry name" value="MFS_MMR_MDR_like"/>
    <property type="match status" value="1"/>
</dbReference>
<dbReference type="PROSITE" id="PS00216">
    <property type="entry name" value="SUGAR_TRANSPORT_1"/>
    <property type="match status" value="1"/>
</dbReference>
<evidence type="ECO:0000256" key="3">
    <source>
        <dbReference type="ARBA" id="ARBA00022989"/>
    </source>
</evidence>
<feature type="domain" description="Major facilitator superfamily (MFS) profile" evidence="7">
    <location>
        <begin position="16"/>
        <end position="500"/>
    </location>
</feature>
<evidence type="ECO:0000256" key="4">
    <source>
        <dbReference type="ARBA" id="ARBA00023136"/>
    </source>
</evidence>
<keyword evidence="2 6" id="KW-0812">Transmembrane</keyword>
<comment type="subcellular location">
    <subcellularLocation>
        <location evidence="1">Membrane</location>
        <topology evidence="1">Multi-pass membrane protein</topology>
    </subcellularLocation>
</comment>
<dbReference type="PANTHER" id="PTHR42718">
    <property type="entry name" value="MAJOR FACILITATOR SUPERFAMILY MULTIDRUG TRANSPORTER MFSC"/>
    <property type="match status" value="1"/>
</dbReference>
<evidence type="ECO:0000256" key="6">
    <source>
        <dbReference type="SAM" id="Phobius"/>
    </source>
</evidence>
<keyword evidence="4 6" id="KW-0472">Membrane</keyword>
<gene>
    <name evidence="8" type="ORF">DWV00_23905</name>
</gene>
<feature type="transmembrane region" description="Helical" evidence="6">
    <location>
        <begin position="170"/>
        <end position="189"/>
    </location>
</feature>
<evidence type="ECO:0000313" key="9">
    <source>
        <dbReference type="Proteomes" id="UP000256838"/>
    </source>
</evidence>
<name>A0A3D8JU30_9BURK</name>
<dbReference type="InterPro" id="IPR011701">
    <property type="entry name" value="MFS"/>
</dbReference>
<keyword evidence="9" id="KW-1185">Reference proteome</keyword>
<feature type="transmembrane region" description="Helical" evidence="6">
    <location>
        <begin position="363"/>
        <end position="388"/>
    </location>
</feature>
<feature type="transmembrane region" description="Helical" evidence="6">
    <location>
        <begin position="409"/>
        <end position="431"/>
    </location>
</feature>
<dbReference type="InterPro" id="IPR005829">
    <property type="entry name" value="Sugar_transporter_CS"/>
</dbReference>
<feature type="transmembrane region" description="Helical" evidence="6">
    <location>
        <begin position="111"/>
        <end position="129"/>
    </location>
</feature>
<dbReference type="InterPro" id="IPR020846">
    <property type="entry name" value="MFS_dom"/>
</dbReference>
<evidence type="ECO:0000256" key="2">
    <source>
        <dbReference type="ARBA" id="ARBA00022692"/>
    </source>
</evidence>
<dbReference type="Gene3D" id="1.20.1250.20">
    <property type="entry name" value="MFS general substrate transporter like domains"/>
    <property type="match status" value="1"/>
</dbReference>
<sequence length="530" mass="54222">MMGAANSSGSARRFVVLAAVCMAALALPLSFSAGAVATPAIGRELGGSPVAMSWITNAFMLAFGSLLMAAGTLADRFGRKRLFTYGVAGFAMGSLALGFAPTIVAVDLLRAAQGVAAAAALAGGTAALAQEFDGHARTRAFSALGATFGVGLAFGPVLAGWLIAQFGWRSIFATGALAGALSFAFGVPRMRESLDPHARRLDWAGAATFTAALACLTWGVIEAPSRGWTAAPVIVLLAASIAFALAFVVVETHTERPMLDLSLFRYPRFIGVQVLPIATCYCYVVLLVVLPLRFVGIDGYDEIHAGELMLALSLPMLIVPFAAATLTRWMSAGAISGFGLAIAAAGLHALAGRLSTGTGQDAILPMLSIGVGAGLPWGLMDGLSVSVVPKSRAGMAAGIFSTTRVAGEGVALAVVSALLAALVQSSLHAVAPDAEPATLAQAAASLATGDLAHAAARLPQVAHATLLVSYHAAFGRLLDGLTVITLLNAVAVFAFLSRVRVQDEPVTYEYSDSPEPSWAGTAAATADRKR</sequence>
<dbReference type="OrthoDB" id="9807274at2"/>
<feature type="region of interest" description="Disordered" evidence="5">
    <location>
        <begin position="509"/>
        <end position="530"/>
    </location>
</feature>
<feature type="transmembrane region" description="Helical" evidence="6">
    <location>
        <begin position="227"/>
        <end position="250"/>
    </location>
</feature>
<evidence type="ECO:0000256" key="1">
    <source>
        <dbReference type="ARBA" id="ARBA00004141"/>
    </source>
</evidence>
<feature type="transmembrane region" description="Helical" evidence="6">
    <location>
        <begin position="141"/>
        <end position="164"/>
    </location>
</feature>
<dbReference type="PROSITE" id="PS50850">
    <property type="entry name" value="MFS"/>
    <property type="match status" value="1"/>
</dbReference>
<dbReference type="Proteomes" id="UP000256838">
    <property type="component" value="Unassembled WGS sequence"/>
</dbReference>
<dbReference type="AlphaFoldDB" id="A0A3D8JU30"/>
<feature type="transmembrane region" description="Helical" evidence="6">
    <location>
        <begin position="477"/>
        <end position="496"/>
    </location>
</feature>
<feature type="transmembrane region" description="Helical" evidence="6">
    <location>
        <begin position="51"/>
        <end position="70"/>
    </location>
</feature>
<feature type="transmembrane region" description="Helical" evidence="6">
    <location>
        <begin position="82"/>
        <end position="105"/>
    </location>
</feature>
<dbReference type="Pfam" id="PF07690">
    <property type="entry name" value="MFS_1"/>
    <property type="match status" value="1"/>
</dbReference>
<dbReference type="SUPFAM" id="SSF103473">
    <property type="entry name" value="MFS general substrate transporter"/>
    <property type="match status" value="1"/>
</dbReference>
<dbReference type="PRINTS" id="PR01036">
    <property type="entry name" value="TCRTETB"/>
</dbReference>
<keyword evidence="3 6" id="KW-1133">Transmembrane helix</keyword>
<comment type="caution">
    <text evidence="8">The sequence shown here is derived from an EMBL/GenBank/DDBJ whole genome shotgun (WGS) entry which is preliminary data.</text>
</comment>